<dbReference type="OrthoDB" id="25887at2759"/>
<dbReference type="EMBL" id="CAIIXF020000011">
    <property type="protein sequence ID" value="CAH1799316.1"/>
    <property type="molecule type" value="Genomic_DNA"/>
</dbReference>
<dbReference type="PROSITE" id="PS51399">
    <property type="entry name" value="SEP"/>
    <property type="match status" value="1"/>
</dbReference>
<dbReference type="SUPFAM" id="SSF102848">
    <property type="entry name" value="NSFL1 (p97 ATPase) cofactor p47, SEP domain"/>
    <property type="match status" value="1"/>
</dbReference>
<evidence type="ECO:0000256" key="9">
    <source>
        <dbReference type="ARBA" id="ARBA00081109"/>
    </source>
</evidence>
<comment type="caution">
    <text evidence="11">The sequence shown here is derived from an EMBL/GenBank/DDBJ whole genome shotgun (WGS) entry which is preliminary data.</text>
</comment>
<dbReference type="InterPro" id="IPR029071">
    <property type="entry name" value="Ubiquitin-like_domsf"/>
</dbReference>
<reference evidence="11" key="1">
    <citation type="submission" date="2022-03" db="EMBL/GenBank/DDBJ databases">
        <authorList>
            <person name="Martin C."/>
        </authorList>
    </citation>
    <scope>NUCLEOTIDE SEQUENCE</scope>
</reference>
<evidence type="ECO:0000256" key="3">
    <source>
        <dbReference type="ARBA" id="ARBA00023054"/>
    </source>
</evidence>
<evidence type="ECO:0000313" key="11">
    <source>
        <dbReference type="EMBL" id="CAH1799316.1"/>
    </source>
</evidence>
<evidence type="ECO:0000256" key="7">
    <source>
        <dbReference type="ARBA" id="ARBA00073759"/>
    </source>
</evidence>
<organism evidence="11 12">
    <name type="scientific">Owenia fusiformis</name>
    <name type="common">Polychaete worm</name>
    <dbReference type="NCBI Taxonomy" id="6347"/>
    <lineage>
        <taxon>Eukaryota</taxon>
        <taxon>Metazoa</taxon>
        <taxon>Spiralia</taxon>
        <taxon>Lophotrochozoa</taxon>
        <taxon>Annelida</taxon>
        <taxon>Polychaeta</taxon>
        <taxon>Sedentaria</taxon>
        <taxon>Canalipalpata</taxon>
        <taxon>Sabellida</taxon>
        <taxon>Oweniida</taxon>
        <taxon>Oweniidae</taxon>
        <taxon>Owenia</taxon>
    </lineage>
</organism>
<dbReference type="Pfam" id="PF08059">
    <property type="entry name" value="SEP"/>
    <property type="match status" value="1"/>
</dbReference>
<dbReference type="PROSITE" id="PS50033">
    <property type="entry name" value="UBX"/>
    <property type="match status" value="1"/>
</dbReference>
<evidence type="ECO:0000256" key="4">
    <source>
        <dbReference type="ARBA" id="ARBA00023212"/>
    </source>
</evidence>
<dbReference type="InterPro" id="IPR001012">
    <property type="entry name" value="UBX_dom"/>
</dbReference>
<dbReference type="GO" id="GO:0043130">
    <property type="term" value="F:ubiquitin binding"/>
    <property type="evidence" value="ECO:0007669"/>
    <property type="project" value="TreeGrafter"/>
</dbReference>
<dbReference type="Proteomes" id="UP000749559">
    <property type="component" value="Unassembled WGS sequence"/>
</dbReference>
<dbReference type="PANTHER" id="PTHR23333">
    <property type="entry name" value="UBX DOMAIN CONTAINING PROTEIN"/>
    <property type="match status" value="1"/>
</dbReference>
<accession>A0A8J1TBR6</accession>
<dbReference type="FunFam" id="3.30.420.210:FF:000003">
    <property type="entry name" value="UBX domain protein 11"/>
    <property type="match status" value="1"/>
</dbReference>
<evidence type="ECO:0000256" key="8">
    <source>
        <dbReference type="ARBA" id="ARBA00075811"/>
    </source>
</evidence>
<evidence type="ECO:0000313" key="12">
    <source>
        <dbReference type="Proteomes" id="UP000749559"/>
    </source>
</evidence>
<gene>
    <name evidence="11" type="ORF">OFUS_LOCUS23342</name>
</gene>
<dbReference type="InterPro" id="IPR012989">
    <property type="entry name" value="SEP_domain"/>
</dbReference>
<comment type="function">
    <text evidence="5">May be involved in the reorganization of actin cytoskeleton mediated by RND1, RND2 and RND3. Promotes RHOA activation mediated by GNA12 and GNA13.</text>
</comment>
<dbReference type="GO" id="GO:0005856">
    <property type="term" value="C:cytoskeleton"/>
    <property type="evidence" value="ECO:0007669"/>
    <property type="project" value="UniProtKB-SubCell"/>
</dbReference>
<keyword evidence="3" id="KW-0175">Coiled coil</keyword>
<dbReference type="AlphaFoldDB" id="A0A8J1TBR6"/>
<keyword evidence="4" id="KW-0206">Cytoskeleton</keyword>
<sequence>MSSPLSSLKKSSRKAFTPPQGPQPRAAPFRSPDYSVEEAKLLDEITGNMTQSRGTLRDPFAGGRHKPGELPKIPNTHTSAAPSDGELMTVMMGRLGQLEQRIQFQAKEIIERDQKIKVLQDKVKLLNKSKENAERHSNGVELEKKILLLEQQIYEMEQFLADYGLVWVGAKDDPNKDVYNDDDDAESHLLEELPGENDEEPMWRPETSQSRIGDLLVDGLKANAKKKSGSSQSQRSPRFKVDYNLILENIKDLNTIAGEGEAKIQHTMDGARLKMPDPISLTLYANGIMLFAGPFRPFTNKETQQCLRDLMEGYFPSELQQKYPDGVPIAVKDLRDVKFKDREHREKIFAGQGQMLGGDSKPSRLVPSNLEKGTVTDEDLLSGRYEEVTSTLPGPQLSMDQFLNKLPSNVIKDGKIIDIRNSIGETFQGGKSTPNNITVVDTDVVKEMKQRLDIEKRKRPPTPRGLTTLRIKSETGDRTYVLKMRGTDTIGMVREYLSKQRPLEAPSFDILSPYPRKVFSDNSATLLDCGLTPNAALHLKPINR</sequence>
<proteinExistence type="predicted"/>
<keyword evidence="12" id="KW-1185">Reference proteome</keyword>
<keyword evidence="2" id="KW-0963">Cytoplasm</keyword>
<dbReference type="InterPro" id="IPR036241">
    <property type="entry name" value="NSFL1C_SEP_dom_sf"/>
</dbReference>
<dbReference type="SUPFAM" id="SSF54236">
    <property type="entry name" value="Ubiquitin-like"/>
    <property type="match status" value="1"/>
</dbReference>
<feature type="region of interest" description="Disordered" evidence="10">
    <location>
        <begin position="1"/>
        <end position="34"/>
    </location>
</feature>
<dbReference type="Gene3D" id="3.30.420.210">
    <property type="entry name" value="SEP domain"/>
    <property type="match status" value="1"/>
</dbReference>
<evidence type="ECO:0000256" key="10">
    <source>
        <dbReference type="SAM" id="MobiDB-lite"/>
    </source>
</evidence>
<dbReference type="Pfam" id="PF00789">
    <property type="entry name" value="UBX"/>
    <property type="match status" value="1"/>
</dbReference>
<evidence type="ECO:0000256" key="2">
    <source>
        <dbReference type="ARBA" id="ARBA00022490"/>
    </source>
</evidence>
<dbReference type="PANTHER" id="PTHR23333:SF4">
    <property type="entry name" value="UBX DOMAIN-CONTAINING PROTEIN 11"/>
    <property type="match status" value="1"/>
</dbReference>
<evidence type="ECO:0000256" key="5">
    <source>
        <dbReference type="ARBA" id="ARBA00059434"/>
    </source>
</evidence>
<name>A0A8J1TBR6_OWEFU</name>
<evidence type="ECO:0000256" key="6">
    <source>
        <dbReference type="ARBA" id="ARBA00062345"/>
    </source>
</evidence>
<evidence type="ECO:0000256" key="1">
    <source>
        <dbReference type="ARBA" id="ARBA00004245"/>
    </source>
</evidence>
<dbReference type="GO" id="GO:0043161">
    <property type="term" value="P:proteasome-mediated ubiquitin-dependent protein catabolic process"/>
    <property type="evidence" value="ECO:0007669"/>
    <property type="project" value="TreeGrafter"/>
</dbReference>
<comment type="subunit">
    <text evidence="6">Interacts with GNA12, GNA13, RND1, RND2 and RND3.</text>
</comment>
<comment type="subcellular location">
    <subcellularLocation>
        <location evidence="1">Cytoplasm</location>
        <location evidence="1">Cytoskeleton</location>
    </subcellularLocation>
</comment>
<protein>
    <recommendedName>
        <fullName evidence="7">UBX domain-containing protein 11</fullName>
    </recommendedName>
    <alternativeName>
        <fullName evidence="9">Socius</fullName>
    </alternativeName>
    <alternativeName>
        <fullName evidence="8">UBX domain-containing protein 5</fullName>
    </alternativeName>
</protein>
<dbReference type="Gene3D" id="3.10.20.90">
    <property type="entry name" value="Phosphatidylinositol 3-kinase Catalytic Subunit, Chain A, domain 1"/>
    <property type="match status" value="1"/>
</dbReference>
<dbReference type="PROSITE" id="PS50053">
    <property type="entry name" value="UBIQUITIN_2"/>
    <property type="match status" value="1"/>
</dbReference>
<dbReference type="CDD" id="cd17077">
    <property type="entry name" value="UBX_UBXN11"/>
    <property type="match status" value="1"/>
</dbReference>
<feature type="region of interest" description="Disordered" evidence="10">
    <location>
        <begin position="51"/>
        <end position="83"/>
    </location>
</feature>
<dbReference type="InterPro" id="IPR000626">
    <property type="entry name" value="Ubiquitin-like_dom"/>
</dbReference>